<keyword evidence="10" id="KW-1185">Reference proteome</keyword>
<dbReference type="CDD" id="cd01127">
    <property type="entry name" value="TrwB_TraG_TraD_VirD4"/>
    <property type="match status" value="1"/>
</dbReference>
<feature type="region of interest" description="Disordered" evidence="6">
    <location>
        <begin position="1"/>
        <end position="22"/>
    </location>
</feature>
<dbReference type="InterPro" id="IPR018541">
    <property type="entry name" value="Ftsk_gamma"/>
</dbReference>
<dbReference type="GO" id="GO:0005524">
    <property type="term" value="F:ATP binding"/>
    <property type="evidence" value="ECO:0007669"/>
    <property type="project" value="UniProtKB-UniRule"/>
</dbReference>
<dbReference type="AlphaFoldDB" id="A0A0S7BMW6"/>
<keyword evidence="7" id="KW-0472">Membrane</keyword>
<dbReference type="Gene3D" id="3.40.50.300">
    <property type="entry name" value="P-loop containing nucleotide triphosphate hydrolases"/>
    <property type="match status" value="1"/>
</dbReference>
<dbReference type="STRING" id="360412.LARV_02922"/>
<feature type="compositionally biased region" description="Acidic residues" evidence="6">
    <location>
        <begin position="207"/>
        <end position="216"/>
    </location>
</feature>
<comment type="similarity">
    <text evidence="1">Belongs to the FtsK/SpoIIIE/SftA family.</text>
</comment>
<evidence type="ECO:0000259" key="8">
    <source>
        <dbReference type="PROSITE" id="PS50901"/>
    </source>
</evidence>
<dbReference type="PANTHER" id="PTHR22683:SF41">
    <property type="entry name" value="DNA TRANSLOCASE FTSK"/>
    <property type="match status" value="1"/>
</dbReference>
<dbReference type="InterPro" id="IPR050206">
    <property type="entry name" value="FtsK/SpoIIIE/SftA"/>
</dbReference>
<dbReference type="InterPro" id="IPR036390">
    <property type="entry name" value="WH_DNA-bd_sf"/>
</dbReference>
<dbReference type="InterPro" id="IPR041027">
    <property type="entry name" value="FtsK_alpha"/>
</dbReference>
<dbReference type="SUPFAM" id="SSF46785">
    <property type="entry name" value="Winged helix' DNA-binding domain"/>
    <property type="match status" value="1"/>
</dbReference>
<dbReference type="RefSeq" id="WP_075074337.1">
    <property type="nucleotide sequence ID" value="NZ_DF967972.1"/>
</dbReference>
<keyword evidence="7" id="KW-0812">Transmembrane</keyword>
<dbReference type="InterPro" id="IPR027417">
    <property type="entry name" value="P-loop_NTPase"/>
</dbReference>
<keyword evidence="2 5" id="KW-0547">Nucleotide-binding</keyword>
<evidence type="ECO:0000256" key="5">
    <source>
        <dbReference type="PROSITE-ProRule" id="PRU00289"/>
    </source>
</evidence>
<reference evidence="9" key="1">
    <citation type="submission" date="2015-07" db="EMBL/GenBank/DDBJ databases">
        <title>Draft Genome Sequences of Anaerolinea thermolimosa IMO-1, Bellilinea caldifistulae GOMI-1, Leptolinea tardivitalis YMTK-2, Levilinea saccharolytica KIBI-1,Longilinea arvoryzae KOME-1, Previously Described as Members of the Anaerolineaceae (Chloroflexi).</title>
        <authorList>
            <person name="Sekiguchi Y."/>
            <person name="Ohashi A."/>
            <person name="Matsuura N."/>
            <person name="Tourlousse M.D."/>
        </authorList>
    </citation>
    <scope>NUCLEOTIDE SEQUENCE [LARGE SCALE GENOMIC DNA]</scope>
    <source>
        <strain evidence="9">KOME-1</strain>
    </source>
</reference>
<feature type="compositionally biased region" description="Acidic residues" evidence="6">
    <location>
        <begin position="722"/>
        <end position="733"/>
    </location>
</feature>
<feature type="transmembrane region" description="Helical" evidence="7">
    <location>
        <begin position="42"/>
        <end position="65"/>
    </location>
</feature>
<dbReference type="EMBL" id="DF967972">
    <property type="protein sequence ID" value="GAP15141.1"/>
    <property type="molecule type" value="Genomic_DNA"/>
</dbReference>
<evidence type="ECO:0000256" key="6">
    <source>
        <dbReference type="SAM" id="MobiDB-lite"/>
    </source>
</evidence>
<dbReference type="InterPro" id="IPR036388">
    <property type="entry name" value="WH-like_DNA-bd_sf"/>
</dbReference>
<evidence type="ECO:0000256" key="4">
    <source>
        <dbReference type="ARBA" id="ARBA00023125"/>
    </source>
</evidence>
<feature type="transmembrane region" description="Helical" evidence="7">
    <location>
        <begin position="117"/>
        <end position="137"/>
    </location>
</feature>
<dbReference type="Gene3D" id="3.30.980.40">
    <property type="match status" value="1"/>
</dbReference>
<feature type="region of interest" description="Disordered" evidence="6">
    <location>
        <begin position="207"/>
        <end position="249"/>
    </location>
</feature>
<dbReference type="InterPro" id="IPR002543">
    <property type="entry name" value="FtsK_dom"/>
</dbReference>
<gene>
    <name evidence="9" type="ORF">LARV_02922</name>
</gene>
<dbReference type="PANTHER" id="PTHR22683">
    <property type="entry name" value="SPORULATION PROTEIN RELATED"/>
    <property type="match status" value="1"/>
</dbReference>
<sequence length="740" mass="80610">MSGCPSRKRSAPPDSIPESSDLPASPSWLERLANYWLHFDRFGWDVAGIFLLALALISLLGLVGKSWAPFQGAVLSPWITFLTRWLGWGSYVAVLAIAYGGFLALQRRTVRPMRIPLGHLLALEGAYFSLLALMAYFGGNLLSRAEAGLDGGIIGWGMAYLVGLLLPPPWSTVLLLLITLLLLAIGLGLTNWLGRWIEKQILASEGEENSISEEPDEKPLSEETIPATQTAGPDTKADSLSGLSTPPVRNPVLPPFNLLSNETSAHPDEAVIHDTAMLIEQTLAEFGIPARVVGYRVGPTVTQYAIEPGFVEKTGPDGNLVHQKVRVSQISALARDLALALSASRLRIEAPVPGRSYVGIEVPNPHTSLVRLRPVLESETFQKLTSPLAIALGKDVSGQPMVADLARMPHLLIAGTTGSGKSVCITALTTCLLMNNTPQQLRIAMLDPKMVELVRFNGVPHLLGKVETEQERMLGVLKWALMEMDNRYRLLEEAHARDLVTFNRKQERKKLPTLPRIVLIIDELADLMMTSPEQTEHSLVRLAQLARATGIHLVVATQRPSTDVVTGLIKANFPARVSFAVASSVDSRVILDTGGAETLLGHGDMLFIDPEVGSPQRAQGVLVTDAEVEKLVTFWQKSAVQGPAEAAPWEELVAIEGDKSDEMLDQAIQLVKRTQRASASLLQRRLRIGYPRAARLLDELEAAGVVGPSVGSGKDREVLLPNDDDEEDDEEGMQDYNKEI</sequence>
<dbReference type="GO" id="GO:0003677">
    <property type="term" value="F:DNA binding"/>
    <property type="evidence" value="ECO:0007669"/>
    <property type="project" value="UniProtKB-KW"/>
</dbReference>
<keyword evidence="7" id="KW-1133">Transmembrane helix</keyword>
<dbReference type="OrthoDB" id="9807790at2"/>
<feature type="binding site" evidence="5">
    <location>
        <begin position="415"/>
        <end position="422"/>
    </location>
    <ligand>
        <name>ATP</name>
        <dbReference type="ChEBI" id="CHEBI:30616"/>
    </ligand>
</feature>
<feature type="compositionally biased region" description="Basic residues" evidence="6">
    <location>
        <begin position="1"/>
        <end position="10"/>
    </location>
</feature>
<protein>
    <submittedName>
        <fullName evidence="9">DNA segregation ATPase FtsK/SpoIIIE</fullName>
    </submittedName>
</protein>
<dbReference type="SMART" id="SM00843">
    <property type="entry name" value="Ftsk_gamma"/>
    <property type="match status" value="1"/>
</dbReference>
<dbReference type="PROSITE" id="PS50901">
    <property type="entry name" value="FTSK"/>
    <property type="match status" value="1"/>
</dbReference>
<keyword evidence="4" id="KW-0238">DNA-binding</keyword>
<dbReference type="Pfam" id="PF01580">
    <property type="entry name" value="FtsK_SpoIIIE"/>
    <property type="match status" value="1"/>
</dbReference>
<name>A0A0S7BMW6_9CHLR</name>
<dbReference type="Pfam" id="PF17854">
    <property type="entry name" value="FtsK_alpha"/>
    <property type="match status" value="1"/>
</dbReference>
<feature type="region of interest" description="Disordered" evidence="6">
    <location>
        <begin position="706"/>
        <end position="740"/>
    </location>
</feature>
<keyword evidence="3 5" id="KW-0067">ATP-binding</keyword>
<feature type="transmembrane region" description="Helical" evidence="7">
    <location>
        <begin position="85"/>
        <end position="105"/>
    </location>
</feature>
<feature type="domain" description="FtsK" evidence="8">
    <location>
        <begin position="398"/>
        <end position="588"/>
    </location>
</feature>
<dbReference type="Pfam" id="PF09397">
    <property type="entry name" value="FtsK_gamma"/>
    <property type="match status" value="1"/>
</dbReference>
<feature type="transmembrane region" description="Helical" evidence="7">
    <location>
        <begin position="149"/>
        <end position="166"/>
    </location>
</feature>
<dbReference type="Gene3D" id="1.10.10.10">
    <property type="entry name" value="Winged helix-like DNA-binding domain superfamily/Winged helix DNA-binding domain"/>
    <property type="match status" value="1"/>
</dbReference>
<dbReference type="Proteomes" id="UP000055060">
    <property type="component" value="Unassembled WGS sequence"/>
</dbReference>
<proteinExistence type="inferred from homology"/>
<evidence type="ECO:0000256" key="7">
    <source>
        <dbReference type="SAM" id="Phobius"/>
    </source>
</evidence>
<dbReference type="SUPFAM" id="SSF52540">
    <property type="entry name" value="P-loop containing nucleoside triphosphate hydrolases"/>
    <property type="match status" value="1"/>
</dbReference>
<evidence type="ECO:0000313" key="10">
    <source>
        <dbReference type="Proteomes" id="UP000055060"/>
    </source>
</evidence>
<organism evidence="9">
    <name type="scientific">Longilinea arvoryzae</name>
    <dbReference type="NCBI Taxonomy" id="360412"/>
    <lineage>
        <taxon>Bacteria</taxon>
        <taxon>Bacillati</taxon>
        <taxon>Chloroflexota</taxon>
        <taxon>Anaerolineae</taxon>
        <taxon>Anaerolineales</taxon>
        <taxon>Anaerolineaceae</taxon>
        <taxon>Longilinea</taxon>
    </lineage>
</organism>
<evidence type="ECO:0000256" key="2">
    <source>
        <dbReference type="ARBA" id="ARBA00022741"/>
    </source>
</evidence>
<evidence type="ECO:0000256" key="3">
    <source>
        <dbReference type="ARBA" id="ARBA00022840"/>
    </source>
</evidence>
<evidence type="ECO:0000256" key="1">
    <source>
        <dbReference type="ARBA" id="ARBA00006474"/>
    </source>
</evidence>
<evidence type="ECO:0000313" key="9">
    <source>
        <dbReference type="EMBL" id="GAP15141.1"/>
    </source>
</evidence>
<feature type="transmembrane region" description="Helical" evidence="7">
    <location>
        <begin position="173"/>
        <end position="194"/>
    </location>
</feature>
<accession>A0A0S7BMW6</accession>